<dbReference type="EMBL" id="CAMPGE010001718">
    <property type="protein sequence ID" value="CAI2360518.1"/>
    <property type="molecule type" value="Genomic_DNA"/>
</dbReference>
<comment type="caution">
    <text evidence="3">The sequence shown here is derived from an EMBL/GenBank/DDBJ whole genome shotgun (WGS) entry which is preliminary data.</text>
</comment>
<reference evidence="3" key="1">
    <citation type="submission" date="2023-07" db="EMBL/GenBank/DDBJ databases">
        <authorList>
            <consortium name="AG Swart"/>
            <person name="Singh M."/>
            <person name="Singh A."/>
            <person name="Seah K."/>
            <person name="Emmerich C."/>
        </authorList>
    </citation>
    <scope>NUCLEOTIDE SEQUENCE</scope>
    <source>
        <strain evidence="3">DP1</strain>
    </source>
</reference>
<dbReference type="Proteomes" id="UP001295684">
    <property type="component" value="Unassembled WGS sequence"/>
</dbReference>
<evidence type="ECO:0000313" key="3">
    <source>
        <dbReference type="EMBL" id="CAI2360518.1"/>
    </source>
</evidence>
<evidence type="ECO:0000256" key="1">
    <source>
        <dbReference type="SAM" id="MobiDB-lite"/>
    </source>
</evidence>
<name>A0AAD1U7T2_EUPCR</name>
<dbReference type="InterPro" id="IPR003123">
    <property type="entry name" value="VPS9"/>
</dbReference>
<keyword evidence="4" id="KW-1185">Reference proteome</keyword>
<sequence length="484" mass="56855">MIDLLTKDELKYEKKKLFRSKFTFGACNMDKPEFLIDKGKLLKKIEKSAPLDSDWVRYIYRKMNALNQHYEEKFCWTPQLTKFLSKNALRFMKERAKIAEHFGSSTKRPRNQREGTTSQWKGLDTTPSNVVRFTFLKQQLKSKEHPINQLIDEFHNWSEKKYYFLTESSVEQEDVDQVKDEIIRNTQQFIALMFLTTIKFYQLTMKDNENNRDILLEILTGLVVRKDLYLCISKTITYCKSAEIDILERKMSMEENVDFDKSEYIAGISDIFSFSGSRKYNKMLHMKSELPDTLYQDTESQLKEEKTSGKYAKCSKMIRKLADIENPSSKIQLLMRVTDQIKQEIDDYWEGISLDIDDKRIDADNMEKLMGYIIIKSGYQQIVVDLTMIDYFSGEHLDSCISGFIYVCISNSVQQIVRDSFLSDDKDFERKTPCFVNKKSQNEFTMMAKNEEELPPPDFTSSCKKLLPDACEEKDIDPFVIEDN</sequence>
<feature type="region of interest" description="Disordered" evidence="1">
    <location>
        <begin position="102"/>
        <end position="121"/>
    </location>
</feature>
<evidence type="ECO:0000259" key="2">
    <source>
        <dbReference type="PROSITE" id="PS51205"/>
    </source>
</evidence>
<dbReference type="Gene3D" id="1.20.1050.80">
    <property type="entry name" value="VPS9 domain"/>
    <property type="match status" value="1"/>
</dbReference>
<dbReference type="InterPro" id="IPR037191">
    <property type="entry name" value="VPS9_dom_sf"/>
</dbReference>
<protein>
    <recommendedName>
        <fullName evidence="2">VPS9 domain-containing protein</fullName>
    </recommendedName>
</protein>
<gene>
    <name evidence="3" type="ORF">ECRASSUSDP1_LOCUS1822</name>
</gene>
<accession>A0AAD1U7T2</accession>
<dbReference type="AlphaFoldDB" id="A0AAD1U7T2"/>
<dbReference type="PROSITE" id="PS51205">
    <property type="entry name" value="VPS9"/>
    <property type="match status" value="1"/>
</dbReference>
<dbReference type="Pfam" id="PF02204">
    <property type="entry name" value="VPS9"/>
    <property type="match status" value="1"/>
</dbReference>
<feature type="domain" description="VPS9" evidence="2">
    <location>
        <begin position="278"/>
        <end position="425"/>
    </location>
</feature>
<organism evidence="3 4">
    <name type="scientific">Euplotes crassus</name>
    <dbReference type="NCBI Taxonomy" id="5936"/>
    <lineage>
        <taxon>Eukaryota</taxon>
        <taxon>Sar</taxon>
        <taxon>Alveolata</taxon>
        <taxon>Ciliophora</taxon>
        <taxon>Intramacronucleata</taxon>
        <taxon>Spirotrichea</taxon>
        <taxon>Hypotrichia</taxon>
        <taxon>Euplotida</taxon>
        <taxon>Euplotidae</taxon>
        <taxon>Moneuplotes</taxon>
    </lineage>
</organism>
<evidence type="ECO:0000313" key="4">
    <source>
        <dbReference type="Proteomes" id="UP001295684"/>
    </source>
</evidence>
<proteinExistence type="predicted"/>